<sequence>MSPASPRVRLPGKSASGVVSLRRTRLAVSAAYAAQGLGYAVVVTALPALKGRQAIDDTAVSLIILLVCIAAAAGSVCADRLAARSGSGTALALGLILQTVALAGIAAPVALPVFVAAFAVYGVGLGMVDAAGAMQGVLVQRRFGASVMAGFFACYTAAAIVGALLMSVLSGSALPESALGASVALVAAAVVALAVSLVCRGWFDARLTGVQGAASAADGSAAASASAAASGAANGAANGVVLIRRPPLPRRGIAVFGLVVLAAFVVDSAVSTWSTVYLHDVLLSSAAVAPLGYAAYQAAILVTRLGADRVVRRYGRVVLAIATALLAMVGLALVAAVPSVWAAVFGFALAGFGVGALVPLAFSAAGELDPERSDEIIARVNLFNYAGAVLGAVLVGLLAEGPGLATGFLIPLALLIPVVLFARRFITTASTS</sequence>
<feature type="transmembrane region" description="Helical" evidence="5">
    <location>
        <begin position="382"/>
        <end position="399"/>
    </location>
</feature>
<feature type="transmembrane region" description="Helical" evidence="5">
    <location>
        <begin position="143"/>
        <end position="166"/>
    </location>
</feature>
<accession>A0A2T0VEF8</accession>
<proteinExistence type="predicted"/>
<evidence type="ECO:0000256" key="4">
    <source>
        <dbReference type="ARBA" id="ARBA00023136"/>
    </source>
</evidence>
<dbReference type="Pfam" id="PF07690">
    <property type="entry name" value="MFS_1"/>
    <property type="match status" value="1"/>
</dbReference>
<dbReference type="PANTHER" id="PTHR23514">
    <property type="entry name" value="BYPASS OF STOP CODON PROTEIN 6"/>
    <property type="match status" value="1"/>
</dbReference>
<dbReference type="InterPro" id="IPR036259">
    <property type="entry name" value="MFS_trans_sf"/>
</dbReference>
<evidence type="ECO:0000259" key="6">
    <source>
        <dbReference type="PROSITE" id="PS50850"/>
    </source>
</evidence>
<keyword evidence="3 5" id="KW-1133">Transmembrane helix</keyword>
<dbReference type="InterPro" id="IPR011701">
    <property type="entry name" value="MFS"/>
</dbReference>
<feature type="transmembrane region" description="Helical" evidence="5">
    <location>
        <begin position="282"/>
        <end position="302"/>
    </location>
</feature>
<dbReference type="Gene3D" id="1.20.1250.20">
    <property type="entry name" value="MFS general substrate transporter like domains"/>
    <property type="match status" value="2"/>
</dbReference>
<evidence type="ECO:0000256" key="5">
    <source>
        <dbReference type="SAM" id="Phobius"/>
    </source>
</evidence>
<feature type="transmembrane region" description="Helical" evidence="5">
    <location>
        <begin position="405"/>
        <end position="426"/>
    </location>
</feature>
<keyword evidence="4 5" id="KW-0472">Membrane</keyword>
<comment type="caution">
    <text evidence="7">The sequence shown here is derived from an EMBL/GenBank/DDBJ whole genome shotgun (WGS) entry which is preliminary data.</text>
</comment>
<keyword evidence="8" id="KW-1185">Reference proteome</keyword>
<evidence type="ECO:0000256" key="2">
    <source>
        <dbReference type="ARBA" id="ARBA00022692"/>
    </source>
</evidence>
<feature type="transmembrane region" description="Helical" evidence="5">
    <location>
        <begin position="253"/>
        <end position="276"/>
    </location>
</feature>
<feature type="transmembrane region" description="Helical" evidence="5">
    <location>
        <begin position="340"/>
        <end position="362"/>
    </location>
</feature>
<dbReference type="AlphaFoldDB" id="A0A2T0VEF8"/>
<feature type="domain" description="Major facilitator superfamily (MFS) profile" evidence="6">
    <location>
        <begin position="24"/>
        <end position="430"/>
    </location>
</feature>
<dbReference type="SUPFAM" id="SSF103473">
    <property type="entry name" value="MFS general substrate transporter"/>
    <property type="match status" value="1"/>
</dbReference>
<dbReference type="InterPro" id="IPR051788">
    <property type="entry name" value="MFS_Transporter"/>
</dbReference>
<feature type="transmembrane region" description="Helical" evidence="5">
    <location>
        <begin position="90"/>
        <end position="107"/>
    </location>
</feature>
<feature type="transmembrane region" description="Helical" evidence="5">
    <location>
        <begin position="178"/>
        <end position="199"/>
    </location>
</feature>
<dbReference type="InterPro" id="IPR020846">
    <property type="entry name" value="MFS_dom"/>
</dbReference>
<dbReference type="GO" id="GO:0022857">
    <property type="term" value="F:transmembrane transporter activity"/>
    <property type="evidence" value="ECO:0007669"/>
    <property type="project" value="InterPro"/>
</dbReference>
<evidence type="ECO:0000313" key="8">
    <source>
        <dbReference type="Proteomes" id="UP000237983"/>
    </source>
</evidence>
<comment type="subcellular location">
    <subcellularLocation>
        <location evidence="1">Cell membrane</location>
        <topology evidence="1">Multi-pass membrane protein</topology>
    </subcellularLocation>
</comment>
<feature type="transmembrane region" description="Helical" evidence="5">
    <location>
        <begin position="58"/>
        <end position="78"/>
    </location>
</feature>
<dbReference type="PANTHER" id="PTHR23514:SF13">
    <property type="entry name" value="INNER MEMBRANE PROTEIN YBJJ"/>
    <property type="match status" value="1"/>
</dbReference>
<dbReference type="EMBL" id="PVTL01000004">
    <property type="protein sequence ID" value="PRY68567.1"/>
    <property type="molecule type" value="Genomic_DNA"/>
</dbReference>
<reference evidence="7 8" key="1">
    <citation type="submission" date="2018-03" db="EMBL/GenBank/DDBJ databases">
        <title>Genomic Encyclopedia of Type Strains, Phase III (KMG-III): the genomes of soil and plant-associated and newly described type strains.</title>
        <authorList>
            <person name="Whitman W."/>
        </authorList>
    </citation>
    <scope>NUCLEOTIDE SEQUENCE [LARGE SCALE GENOMIC DNA]</scope>
    <source>
        <strain evidence="7 8">CGMCC 1.12484</strain>
    </source>
</reference>
<evidence type="ECO:0000256" key="3">
    <source>
        <dbReference type="ARBA" id="ARBA00022989"/>
    </source>
</evidence>
<name>A0A2T0VEF8_9MICO</name>
<feature type="transmembrane region" description="Helical" evidence="5">
    <location>
        <begin position="314"/>
        <end position="334"/>
    </location>
</feature>
<dbReference type="GO" id="GO:0005886">
    <property type="term" value="C:plasma membrane"/>
    <property type="evidence" value="ECO:0007669"/>
    <property type="project" value="UniProtKB-SubCell"/>
</dbReference>
<feature type="transmembrane region" description="Helical" evidence="5">
    <location>
        <begin position="26"/>
        <end position="46"/>
    </location>
</feature>
<feature type="transmembrane region" description="Helical" evidence="5">
    <location>
        <begin position="113"/>
        <end position="131"/>
    </location>
</feature>
<dbReference type="RefSeq" id="WP_245884725.1">
    <property type="nucleotide sequence ID" value="NZ_PVTL01000004.1"/>
</dbReference>
<dbReference type="PROSITE" id="PS50850">
    <property type="entry name" value="MFS"/>
    <property type="match status" value="1"/>
</dbReference>
<evidence type="ECO:0000256" key="1">
    <source>
        <dbReference type="ARBA" id="ARBA00004651"/>
    </source>
</evidence>
<keyword evidence="2 5" id="KW-0812">Transmembrane</keyword>
<protein>
    <submittedName>
        <fullName evidence="7">Sugar phosphate permease</fullName>
    </submittedName>
</protein>
<evidence type="ECO:0000313" key="7">
    <source>
        <dbReference type="EMBL" id="PRY68567.1"/>
    </source>
</evidence>
<organism evidence="7 8">
    <name type="scientific">Glaciihabitans tibetensis</name>
    <dbReference type="NCBI Taxonomy" id="1266600"/>
    <lineage>
        <taxon>Bacteria</taxon>
        <taxon>Bacillati</taxon>
        <taxon>Actinomycetota</taxon>
        <taxon>Actinomycetes</taxon>
        <taxon>Micrococcales</taxon>
        <taxon>Microbacteriaceae</taxon>
        <taxon>Glaciihabitans</taxon>
    </lineage>
</organism>
<gene>
    <name evidence="7" type="ORF">B0I08_104270</name>
</gene>
<dbReference type="Proteomes" id="UP000237983">
    <property type="component" value="Unassembled WGS sequence"/>
</dbReference>